<dbReference type="InterPro" id="IPR043502">
    <property type="entry name" value="DNA/RNA_pol_sf"/>
</dbReference>
<reference evidence="2" key="1">
    <citation type="submission" date="2016-06" db="EMBL/GenBank/DDBJ databases">
        <title>Parallel loss of symbiosis genes in relatives of nitrogen-fixing non-legume Parasponia.</title>
        <authorList>
            <person name="Van Velzen R."/>
            <person name="Holmer R."/>
            <person name="Bu F."/>
            <person name="Rutten L."/>
            <person name="Van Zeijl A."/>
            <person name="Liu W."/>
            <person name="Santuari L."/>
            <person name="Cao Q."/>
            <person name="Sharma T."/>
            <person name="Shen D."/>
            <person name="Roswanjaya Y."/>
            <person name="Wardhani T."/>
            <person name="Kalhor M.S."/>
            <person name="Jansen J."/>
            <person name="Van den Hoogen J."/>
            <person name="Gungor B."/>
            <person name="Hartog M."/>
            <person name="Hontelez J."/>
            <person name="Verver J."/>
            <person name="Yang W.-C."/>
            <person name="Schijlen E."/>
            <person name="Repin R."/>
            <person name="Schilthuizen M."/>
            <person name="Schranz E."/>
            <person name="Heidstra R."/>
            <person name="Miyata K."/>
            <person name="Fedorova E."/>
            <person name="Kohlen W."/>
            <person name="Bisseling T."/>
            <person name="Smit S."/>
            <person name="Geurts R."/>
        </authorList>
    </citation>
    <scope>NUCLEOTIDE SEQUENCE [LARGE SCALE GENOMIC DNA]</scope>
    <source>
        <strain evidence="2">cv. WU1-14</strain>
    </source>
</reference>
<dbReference type="Gene3D" id="3.10.10.10">
    <property type="entry name" value="HIV Type 1 Reverse Transcriptase, subunit A, domain 1"/>
    <property type="match status" value="1"/>
</dbReference>
<accession>A0A2P5ABS3</accession>
<dbReference type="SUPFAM" id="SSF56672">
    <property type="entry name" value="DNA/RNA polymerases"/>
    <property type="match status" value="1"/>
</dbReference>
<sequence length="58" mass="6529">MEEAFKPSIEHQIRLNPVMKEVVRAEVLKLLNAGIIYVISDSSWVSSVQVVSKNGRMT</sequence>
<dbReference type="AlphaFoldDB" id="A0A2P5ABS3"/>
<organism evidence="1 2">
    <name type="scientific">Parasponia andersonii</name>
    <name type="common">Sponia andersonii</name>
    <dbReference type="NCBI Taxonomy" id="3476"/>
    <lineage>
        <taxon>Eukaryota</taxon>
        <taxon>Viridiplantae</taxon>
        <taxon>Streptophyta</taxon>
        <taxon>Embryophyta</taxon>
        <taxon>Tracheophyta</taxon>
        <taxon>Spermatophyta</taxon>
        <taxon>Magnoliopsida</taxon>
        <taxon>eudicotyledons</taxon>
        <taxon>Gunneridae</taxon>
        <taxon>Pentapetalae</taxon>
        <taxon>rosids</taxon>
        <taxon>fabids</taxon>
        <taxon>Rosales</taxon>
        <taxon>Cannabaceae</taxon>
        <taxon>Parasponia</taxon>
    </lineage>
</organism>
<dbReference type="EMBL" id="JXTB01000687">
    <property type="protein sequence ID" value="PON33995.1"/>
    <property type="molecule type" value="Genomic_DNA"/>
</dbReference>
<dbReference type="OrthoDB" id="1738562at2759"/>
<keyword evidence="2" id="KW-1185">Reference proteome</keyword>
<proteinExistence type="predicted"/>
<dbReference type="Proteomes" id="UP000237105">
    <property type="component" value="Unassembled WGS sequence"/>
</dbReference>
<evidence type="ECO:0000313" key="1">
    <source>
        <dbReference type="EMBL" id="PON33995.1"/>
    </source>
</evidence>
<protein>
    <submittedName>
        <fullName evidence="1">Uncharacterized protein</fullName>
    </submittedName>
</protein>
<comment type="caution">
    <text evidence="1">The sequence shown here is derived from an EMBL/GenBank/DDBJ whole genome shotgun (WGS) entry which is preliminary data.</text>
</comment>
<feature type="non-terminal residue" evidence="1">
    <location>
        <position position="58"/>
    </location>
</feature>
<name>A0A2P5ABS3_PARAD</name>
<evidence type="ECO:0000313" key="2">
    <source>
        <dbReference type="Proteomes" id="UP000237105"/>
    </source>
</evidence>
<gene>
    <name evidence="1" type="ORF">PanWU01x14_348140</name>
</gene>